<dbReference type="OrthoDB" id="6380398at2759"/>
<dbReference type="CDD" id="cd00190">
    <property type="entry name" value="Tryp_SPc"/>
    <property type="match status" value="1"/>
</dbReference>
<dbReference type="PRINTS" id="PR00722">
    <property type="entry name" value="CHYMOTRYPSIN"/>
</dbReference>
<dbReference type="AlphaFoldDB" id="A0A1D2N1X5"/>
<dbReference type="OMA" id="GRTPYNL"/>
<dbReference type="STRING" id="48709.A0A1D2N1X5"/>
<dbReference type="FunFam" id="2.40.10.10:FF:000068">
    <property type="entry name" value="transmembrane protease serine 2"/>
    <property type="match status" value="1"/>
</dbReference>
<feature type="domain" description="CUB" evidence="5">
    <location>
        <begin position="71"/>
        <end position="180"/>
    </location>
</feature>
<dbReference type="InterPro" id="IPR000859">
    <property type="entry name" value="CUB_dom"/>
</dbReference>
<dbReference type="SUPFAM" id="SSF49854">
    <property type="entry name" value="Spermadhesin, CUB domain"/>
    <property type="match status" value="1"/>
</dbReference>
<evidence type="ECO:0000313" key="8">
    <source>
        <dbReference type="Proteomes" id="UP000094527"/>
    </source>
</evidence>
<name>A0A1D2N1X5_ORCCI</name>
<keyword evidence="4" id="KW-0720">Serine protease</keyword>
<dbReference type="InterPro" id="IPR043504">
    <property type="entry name" value="Peptidase_S1_PA_chymotrypsin"/>
</dbReference>
<evidence type="ECO:0000259" key="6">
    <source>
        <dbReference type="PROSITE" id="PS50240"/>
    </source>
</evidence>
<comment type="caution">
    <text evidence="7">The sequence shown here is derived from an EMBL/GenBank/DDBJ whole genome shotgun (WGS) entry which is preliminary data.</text>
</comment>
<dbReference type="SMART" id="SM00020">
    <property type="entry name" value="Tryp_SPc"/>
    <property type="match status" value="1"/>
</dbReference>
<evidence type="ECO:0000256" key="3">
    <source>
        <dbReference type="PROSITE-ProRule" id="PRU00059"/>
    </source>
</evidence>
<dbReference type="InterPro" id="IPR018114">
    <property type="entry name" value="TRYPSIN_HIS"/>
</dbReference>
<proteinExistence type="inferred from homology"/>
<dbReference type="PROSITE" id="PS01180">
    <property type="entry name" value="CUB"/>
    <property type="match status" value="1"/>
</dbReference>
<organism evidence="7 8">
    <name type="scientific">Orchesella cincta</name>
    <name type="common">Springtail</name>
    <name type="synonym">Podura cincta</name>
    <dbReference type="NCBI Taxonomy" id="48709"/>
    <lineage>
        <taxon>Eukaryota</taxon>
        <taxon>Metazoa</taxon>
        <taxon>Ecdysozoa</taxon>
        <taxon>Arthropoda</taxon>
        <taxon>Hexapoda</taxon>
        <taxon>Collembola</taxon>
        <taxon>Entomobryomorpha</taxon>
        <taxon>Entomobryoidea</taxon>
        <taxon>Orchesellidae</taxon>
        <taxon>Orchesellinae</taxon>
        <taxon>Orchesella</taxon>
    </lineage>
</organism>
<dbReference type="InterPro" id="IPR001254">
    <property type="entry name" value="Trypsin_dom"/>
</dbReference>
<dbReference type="Pfam" id="PF00089">
    <property type="entry name" value="Trypsin"/>
    <property type="match status" value="1"/>
</dbReference>
<keyword evidence="4" id="KW-0378">Hydrolase</keyword>
<reference evidence="7 8" key="1">
    <citation type="journal article" date="2016" name="Genome Biol. Evol.">
        <title>Gene Family Evolution Reflects Adaptation to Soil Environmental Stressors in the Genome of the Collembolan Orchesella cincta.</title>
        <authorList>
            <person name="Faddeeva-Vakhrusheva A."/>
            <person name="Derks M.F."/>
            <person name="Anvar S.Y."/>
            <person name="Agamennone V."/>
            <person name="Suring W."/>
            <person name="Smit S."/>
            <person name="van Straalen N.M."/>
            <person name="Roelofs D."/>
        </authorList>
    </citation>
    <scope>NUCLEOTIDE SEQUENCE [LARGE SCALE GENOMIC DNA]</scope>
    <source>
        <tissue evidence="7">Mixed pool</tissue>
    </source>
</reference>
<keyword evidence="4 7" id="KW-0645">Protease</keyword>
<evidence type="ECO:0000256" key="2">
    <source>
        <dbReference type="ARBA" id="ARBA00024195"/>
    </source>
</evidence>
<dbReference type="InterPro" id="IPR001314">
    <property type="entry name" value="Peptidase_S1A"/>
</dbReference>
<comment type="caution">
    <text evidence="3">Lacks conserved residue(s) required for the propagation of feature annotation.</text>
</comment>
<dbReference type="FunFam" id="2.40.10.10:FF:000002">
    <property type="entry name" value="Transmembrane protease serine"/>
    <property type="match status" value="1"/>
</dbReference>
<keyword evidence="8" id="KW-1185">Reference proteome</keyword>
<evidence type="ECO:0000256" key="1">
    <source>
        <dbReference type="ARBA" id="ARBA00023157"/>
    </source>
</evidence>
<dbReference type="Gene3D" id="2.40.10.10">
    <property type="entry name" value="Trypsin-like serine proteases"/>
    <property type="match status" value="1"/>
</dbReference>
<dbReference type="PANTHER" id="PTHR24252">
    <property type="entry name" value="ACROSIN-RELATED"/>
    <property type="match status" value="1"/>
</dbReference>
<dbReference type="Pfam" id="PF00431">
    <property type="entry name" value="CUB"/>
    <property type="match status" value="1"/>
</dbReference>
<dbReference type="Proteomes" id="UP000094527">
    <property type="component" value="Unassembled WGS sequence"/>
</dbReference>
<comment type="similarity">
    <text evidence="2">Belongs to the peptidase S1 family. CLIP subfamily.</text>
</comment>
<gene>
    <name evidence="7" type="ORF">Ocin01_07389</name>
</gene>
<accession>A0A1D2N1X5</accession>
<feature type="domain" description="Peptidase S1" evidence="6">
    <location>
        <begin position="209"/>
        <end position="458"/>
    </location>
</feature>
<dbReference type="CDD" id="cd00041">
    <property type="entry name" value="CUB"/>
    <property type="match status" value="1"/>
</dbReference>
<dbReference type="Gene3D" id="2.60.120.290">
    <property type="entry name" value="Spermadhesin, CUB domain"/>
    <property type="match status" value="1"/>
</dbReference>
<dbReference type="InterPro" id="IPR035914">
    <property type="entry name" value="Sperma_CUB_dom_sf"/>
</dbReference>
<dbReference type="EMBL" id="LJIJ01000289">
    <property type="protein sequence ID" value="ODM99297.1"/>
    <property type="molecule type" value="Genomic_DNA"/>
</dbReference>
<dbReference type="InterPro" id="IPR033116">
    <property type="entry name" value="TRYPSIN_SER"/>
</dbReference>
<protein>
    <submittedName>
        <fullName evidence="7">Venom serine protease 34</fullName>
    </submittedName>
</protein>
<dbReference type="GO" id="GO:0006508">
    <property type="term" value="P:proteolysis"/>
    <property type="evidence" value="ECO:0007669"/>
    <property type="project" value="UniProtKB-KW"/>
</dbReference>
<evidence type="ECO:0000259" key="5">
    <source>
        <dbReference type="PROSITE" id="PS01180"/>
    </source>
</evidence>
<dbReference type="PROSITE" id="PS00135">
    <property type="entry name" value="TRYPSIN_SER"/>
    <property type="match status" value="1"/>
</dbReference>
<dbReference type="InterPro" id="IPR009003">
    <property type="entry name" value="Peptidase_S1_PA"/>
</dbReference>
<sequence>MCSQQHKKGRATKFPHLSLSALYSSSAVILCGVLQIQSACGQGDQQETREGANIPPTVQPLKRNKPPILPCGAVQTVQAGDEFFIETPNFNNKMKYPNSAQCEWQLQTDSCSMGINCPDFQLTDFLCFDHMDIINHNGSMNRYCGKKGPKETVLSDNVTIAFTSSAWFPDIGFRCRVVCREAENEQEGPWLKKDVNTTHCYCGLIDQKIVGGEPAKIESFPWLAGLVRRGGFRPFCGGTLINSKYILTAAHCVQGRTPYNLEILFNVTALPGDQGGQEMQVRRSVDNILVHRNFSSRLDFDAALIRLSEPVDISGIAGQEIKPVCLPTEKDMEKLYIGENATVVGWGQTSENGDVSSVLMKTNVEVISNADCSTHYPTITDRMLCAFTPGKDACQGDSGGPLFVVEGEEDPTYVDGISQMYFRYVQIGVISWGQGCGVNPGVYSRLTELMKWISINARDGSYCSNL</sequence>
<dbReference type="SUPFAM" id="SSF50494">
    <property type="entry name" value="Trypsin-like serine proteases"/>
    <property type="match status" value="1"/>
</dbReference>
<evidence type="ECO:0000256" key="4">
    <source>
        <dbReference type="RuleBase" id="RU363034"/>
    </source>
</evidence>
<keyword evidence="1" id="KW-1015">Disulfide bond</keyword>
<dbReference type="GO" id="GO:0004252">
    <property type="term" value="F:serine-type endopeptidase activity"/>
    <property type="evidence" value="ECO:0007669"/>
    <property type="project" value="InterPro"/>
</dbReference>
<dbReference type="PROSITE" id="PS00134">
    <property type="entry name" value="TRYPSIN_HIS"/>
    <property type="match status" value="1"/>
</dbReference>
<dbReference type="PANTHER" id="PTHR24252:SF7">
    <property type="entry name" value="HYALIN"/>
    <property type="match status" value="1"/>
</dbReference>
<dbReference type="PROSITE" id="PS50240">
    <property type="entry name" value="TRYPSIN_DOM"/>
    <property type="match status" value="1"/>
</dbReference>
<evidence type="ECO:0000313" key="7">
    <source>
        <dbReference type="EMBL" id="ODM99297.1"/>
    </source>
</evidence>